<dbReference type="EMBL" id="BAAAQW010000014">
    <property type="protein sequence ID" value="GAA2203454.1"/>
    <property type="molecule type" value="Genomic_DNA"/>
</dbReference>
<dbReference type="PANTHER" id="PTHR14239">
    <property type="entry name" value="DUDULIN-RELATED"/>
    <property type="match status" value="1"/>
</dbReference>
<reference evidence="4" key="1">
    <citation type="journal article" date="2019" name="Int. J. Syst. Evol. Microbiol.">
        <title>The Global Catalogue of Microorganisms (GCM) 10K type strain sequencing project: providing services to taxonomists for standard genome sequencing and annotation.</title>
        <authorList>
            <consortium name="The Broad Institute Genomics Platform"/>
            <consortium name="The Broad Institute Genome Sequencing Center for Infectious Disease"/>
            <person name="Wu L."/>
            <person name="Ma J."/>
        </authorList>
    </citation>
    <scope>NUCLEOTIDE SEQUENCE [LARGE SCALE GENOMIC DNA]</scope>
    <source>
        <strain evidence="4">JCM 16034</strain>
    </source>
</reference>
<dbReference type="Pfam" id="PF03807">
    <property type="entry name" value="F420_oxidored"/>
    <property type="match status" value="1"/>
</dbReference>
<dbReference type="InterPro" id="IPR036291">
    <property type="entry name" value="NAD(P)-bd_dom_sf"/>
</dbReference>
<protein>
    <submittedName>
        <fullName evidence="3">NAD(P)-binding domain-containing protein</fullName>
    </submittedName>
</protein>
<dbReference type="RefSeq" id="WP_344301210.1">
    <property type="nucleotide sequence ID" value="NZ_BAAAQW010000014.1"/>
</dbReference>
<keyword evidence="4" id="KW-1185">Reference proteome</keyword>
<dbReference type="Gene3D" id="3.40.50.720">
    <property type="entry name" value="NAD(P)-binding Rossmann-like Domain"/>
    <property type="match status" value="1"/>
</dbReference>
<keyword evidence="1" id="KW-0560">Oxidoreductase</keyword>
<accession>A0ABP5NVR9</accession>
<gene>
    <name evidence="3" type="ORF">GCM10009849_35920</name>
</gene>
<evidence type="ECO:0000256" key="1">
    <source>
        <dbReference type="ARBA" id="ARBA00023002"/>
    </source>
</evidence>
<organism evidence="3 4">
    <name type="scientific">Sinomonas flava</name>
    <dbReference type="NCBI Taxonomy" id="496857"/>
    <lineage>
        <taxon>Bacteria</taxon>
        <taxon>Bacillati</taxon>
        <taxon>Actinomycetota</taxon>
        <taxon>Actinomycetes</taxon>
        <taxon>Micrococcales</taxon>
        <taxon>Micrococcaceae</taxon>
        <taxon>Sinomonas</taxon>
    </lineage>
</organism>
<dbReference type="Proteomes" id="UP001500432">
    <property type="component" value="Unassembled WGS sequence"/>
</dbReference>
<evidence type="ECO:0000259" key="2">
    <source>
        <dbReference type="Pfam" id="PF03807"/>
    </source>
</evidence>
<comment type="caution">
    <text evidence="3">The sequence shown here is derived from an EMBL/GenBank/DDBJ whole genome shotgun (WGS) entry which is preliminary data.</text>
</comment>
<evidence type="ECO:0000313" key="4">
    <source>
        <dbReference type="Proteomes" id="UP001500432"/>
    </source>
</evidence>
<dbReference type="InterPro" id="IPR028939">
    <property type="entry name" value="P5C_Rdtase_cat_N"/>
</dbReference>
<proteinExistence type="predicted"/>
<feature type="domain" description="Pyrroline-5-carboxylate reductase catalytic N-terminal" evidence="2">
    <location>
        <begin position="2"/>
        <end position="102"/>
    </location>
</feature>
<dbReference type="SUPFAM" id="SSF51735">
    <property type="entry name" value="NAD(P)-binding Rossmann-fold domains"/>
    <property type="match status" value="1"/>
</dbReference>
<evidence type="ECO:0000313" key="3">
    <source>
        <dbReference type="EMBL" id="GAA2203454.1"/>
    </source>
</evidence>
<name>A0ABP5NVR9_9MICC</name>
<dbReference type="InterPro" id="IPR051267">
    <property type="entry name" value="STEAP_metalloreductase"/>
</dbReference>
<sequence>MKIAVLGTGMVGRALAARLAELGHAVTIGTRNPDETLARTGDDAFAAWAAANPAVGLAAFTDAASAAELAINATSGGAALEVLALAGQENLTGKVLVDIANPLDLSAGMPPTLFVKDTDSLGEQIQRAHPDALVVKTLNTLNASLMADPAKLGEASTVFVSGNDAAAKATVSGLLAEMGHQDIIDLGDITTARGTEMLLPVWLRLWGALGTPEFNFKIVR</sequence>